<evidence type="ECO:0000256" key="3">
    <source>
        <dbReference type="ARBA" id="ARBA00011738"/>
    </source>
</evidence>
<dbReference type="CDD" id="cd00609">
    <property type="entry name" value="AAT_like"/>
    <property type="match status" value="1"/>
</dbReference>
<comment type="similarity">
    <text evidence="2 9">Belongs to the class-II pyridoxal-phosphate-dependent aminotransferase family. Histidinol-phosphate aminotransferase subfamily.</text>
</comment>
<dbReference type="Gene3D" id="3.90.1150.10">
    <property type="entry name" value="Aspartate Aminotransferase, domain 1"/>
    <property type="match status" value="1"/>
</dbReference>
<dbReference type="GO" id="GO:0030170">
    <property type="term" value="F:pyridoxal phosphate binding"/>
    <property type="evidence" value="ECO:0007669"/>
    <property type="project" value="InterPro"/>
</dbReference>
<dbReference type="Pfam" id="PF00155">
    <property type="entry name" value="Aminotran_1_2"/>
    <property type="match status" value="1"/>
</dbReference>
<accession>A0A6I2UGC8</accession>
<comment type="pathway">
    <text evidence="9">Amino-acid biosynthesis; L-histidine biosynthesis; L-histidine from 5-phospho-alpha-D-ribose 1-diphosphate: step 7/9.</text>
</comment>
<dbReference type="EC" id="2.6.1.9" evidence="9"/>
<sequence>MRLKKLRYRSKLNCMPSYDVVEREWKIKVNANECGMNLPPMVEDRVMGRLSRIAFNRYPNEDLEQLMEAIASNYGLQKENVLIGNGSSEIIEKLFFAFGGRNLTIAYPQPSFSMYRIYAQAAEARSVVIELNPEDYSLDVRQFIQKVNDSKAALAVVCNPNNPTGNALTIEQIEDIAQHTSCALLIDEAYVEFYGQSATCLLKKYPKLLVARTFSKAYGLAAIRCGYLLGDKAVIDMVKKTFMPYHMDVLTLVTADTVFQMRDEYVPRIQQMIAERNRMTEQYKTLPGFTVYPSQTNFILVRCDLAAELNEALAAKGIGVRCFGNSAGLEDCIRISMGTREENDAVFAAIKAFAESEGQK</sequence>
<evidence type="ECO:0000313" key="12">
    <source>
        <dbReference type="Proteomes" id="UP000433181"/>
    </source>
</evidence>
<proteinExistence type="inferred from homology"/>
<evidence type="ECO:0000256" key="8">
    <source>
        <dbReference type="ARBA" id="ARBA00023102"/>
    </source>
</evidence>
<keyword evidence="6 9" id="KW-0808">Transferase</keyword>
<feature type="domain" description="Aminotransferase class I/classII large" evidence="10">
    <location>
        <begin position="31"/>
        <end position="350"/>
    </location>
</feature>
<evidence type="ECO:0000256" key="9">
    <source>
        <dbReference type="HAMAP-Rule" id="MF_01023"/>
    </source>
</evidence>
<dbReference type="Proteomes" id="UP000433181">
    <property type="component" value="Unassembled WGS sequence"/>
</dbReference>
<dbReference type="HAMAP" id="MF_01023">
    <property type="entry name" value="HisC_aminotrans_2"/>
    <property type="match status" value="1"/>
</dbReference>
<dbReference type="Gene3D" id="3.40.640.10">
    <property type="entry name" value="Type I PLP-dependent aspartate aminotransferase-like (Major domain)"/>
    <property type="match status" value="1"/>
</dbReference>
<comment type="caution">
    <text evidence="11">The sequence shown here is derived from an EMBL/GenBank/DDBJ whole genome shotgun (WGS) entry which is preliminary data.</text>
</comment>
<evidence type="ECO:0000256" key="7">
    <source>
        <dbReference type="ARBA" id="ARBA00022898"/>
    </source>
</evidence>
<evidence type="ECO:0000256" key="2">
    <source>
        <dbReference type="ARBA" id="ARBA00007970"/>
    </source>
</evidence>
<organism evidence="11 12">
    <name type="scientific">Anaerovibrio slackiae</name>
    <dbReference type="NCBI Taxonomy" id="2652309"/>
    <lineage>
        <taxon>Bacteria</taxon>
        <taxon>Bacillati</taxon>
        <taxon>Bacillota</taxon>
        <taxon>Negativicutes</taxon>
        <taxon>Selenomonadales</taxon>
        <taxon>Selenomonadaceae</taxon>
        <taxon>Anaerovibrio</taxon>
    </lineage>
</organism>
<evidence type="ECO:0000256" key="1">
    <source>
        <dbReference type="ARBA" id="ARBA00001933"/>
    </source>
</evidence>
<dbReference type="AlphaFoldDB" id="A0A6I2UGC8"/>
<keyword evidence="5 9" id="KW-0028">Amino-acid biosynthesis</keyword>
<dbReference type="InterPro" id="IPR005861">
    <property type="entry name" value="HisP_aminotrans"/>
</dbReference>
<comment type="catalytic activity">
    <reaction evidence="9">
        <text>L-histidinol phosphate + 2-oxoglutarate = 3-(imidazol-4-yl)-2-oxopropyl phosphate + L-glutamate</text>
        <dbReference type="Rhea" id="RHEA:23744"/>
        <dbReference type="ChEBI" id="CHEBI:16810"/>
        <dbReference type="ChEBI" id="CHEBI:29985"/>
        <dbReference type="ChEBI" id="CHEBI:57766"/>
        <dbReference type="ChEBI" id="CHEBI:57980"/>
        <dbReference type="EC" id="2.6.1.9"/>
    </reaction>
</comment>
<dbReference type="InterPro" id="IPR015424">
    <property type="entry name" value="PyrdxlP-dep_Trfase"/>
</dbReference>
<dbReference type="InterPro" id="IPR001917">
    <property type="entry name" value="Aminotrans_II_pyridoxalP_BS"/>
</dbReference>
<keyword evidence="8 9" id="KW-0368">Histidine biosynthesis</keyword>
<dbReference type="NCBIfam" id="TIGR01141">
    <property type="entry name" value="hisC"/>
    <property type="match status" value="1"/>
</dbReference>
<dbReference type="InterPro" id="IPR015421">
    <property type="entry name" value="PyrdxlP-dep_Trfase_major"/>
</dbReference>
<dbReference type="UniPathway" id="UPA00031">
    <property type="reaction ID" value="UER00012"/>
</dbReference>
<comment type="subunit">
    <text evidence="3 9">Homodimer.</text>
</comment>
<reference evidence="11 12" key="1">
    <citation type="submission" date="2019-08" db="EMBL/GenBank/DDBJ databases">
        <title>In-depth cultivation of the pig gut microbiome towards novel bacterial diversity and tailored functional studies.</title>
        <authorList>
            <person name="Wylensek D."/>
            <person name="Hitch T.C.A."/>
            <person name="Clavel T."/>
        </authorList>
    </citation>
    <scope>NUCLEOTIDE SEQUENCE [LARGE SCALE GENOMIC DNA]</scope>
    <source>
        <strain evidence="11 12">WCA-693-APC-5D-A</strain>
    </source>
</reference>
<dbReference type="RefSeq" id="WP_154407956.1">
    <property type="nucleotide sequence ID" value="NZ_VUNR01000034.1"/>
</dbReference>
<dbReference type="SUPFAM" id="SSF53383">
    <property type="entry name" value="PLP-dependent transferases"/>
    <property type="match status" value="1"/>
</dbReference>
<protein>
    <recommendedName>
        <fullName evidence="9">Histidinol-phosphate aminotransferase</fullName>
        <ecNumber evidence="9">2.6.1.9</ecNumber>
    </recommendedName>
    <alternativeName>
        <fullName evidence="9">Imidazole acetol-phosphate transaminase</fullName>
    </alternativeName>
</protein>
<evidence type="ECO:0000256" key="6">
    <source>
        <dbReference type="ARBA" id="ARBA00022679"/>
    </source>
</evidence>
<dbReference type="EMBL" id="VUNR01000034">
    <property type="protein sequence ID" value="MSU09797.1"/>
    <property type="molecule type" value="Genomic_DNA"/>
</dbReference>
<evidence type="ECO:0000259" key="10">
    <source>
        <dbReference type="Pfam" id="PF00155"/>
    </source>
</evidence>
<dbReference type="PANTHER" id="PTHR42885">
    <property type="entry name" value="HISTIDINOL-PHOSPHATE AMINOTRANSFERASE-RELATED"/>
    <property type="match status" value="1"/>
</dbReference>
<dbReference type="PROSITE" id="PS00599">
    <property type="entry name" value="AA_TRANSFER_CLASS_2"/>
    <property type="match status" value="1"/>
</dbReference>
<keyword evidence="7 9" id="KW-0663">Pyridoxal phosphate</keyword>
<dbReference type="PANTHER" id="PTHR42885:SF2">
    <property type="entry name" value="HISTIDINOL-PHOSPHATE AMINOTRANSFERASE"/>
    <property type="match status" value="1"/>
</dbReference>
<keyword evidence="4 9" id="KW-0032">Aminotransferase</keyword>
<feature type="modified residue" description="N6-(pyridoxal phosphate)lysine" evidence="9">
    <location>
        <position position="216"/>
    </location>
</feature>
<dbReference type="GO" id="GO:0004400">
    <property type="term" value="F:histidinol-phosphate transaminase activity"/>
    <property type="evidence" value="ECO:0007669"/>
    <property type="project" value="UniProtKB-UniRule"/>
</dbReference>
<keyword evidence="12" id="KW-1185">Reference proteome</keyword>
<dbReference type="GeneID" id="96779750"/>
<evidence type="ECO:0000256" key="4">
    <source>
        <dbReference type="ARBA" id="ARBA00022576"/>
    </source>
</evidence>
<dbReference type="GO" id="GO:0000105">
    <property type="term" value="P:L-histidine biosynthetic process"/>
    <property type="evidence" value="ECO:0007669"/>
    <property type="project" value="UniProtKB-UniRule"/>
</dbReference>
<gene>
    <name evidence="9 11" type="primary">hisC</name>
    <name evidence="11" type="ORF">FYJ84_12530</name>
</gene>
<evidence type="ECO:0000313" key="11">
    <source>
        <dbReference type="EMBL" id="MSU09797.1"/>
    </source>
</evidence>
<name>A0A6I2UGC8_9FIRM</name>
<comment type="cofactor">
    <cofactor evidence="1 9">
        <name>pyridoxal 5'-phosphate</name>
        <dbReference type="ChEBI" id="CHEBI:597326"/>
    </cofactor>
</comment>
<dbReference type="InterPro" id="IPR004839">
    <property type="entry name" value="Aminotransferase_I/II_large"/>
</dbReference>
<dbReference type="InterPro" id="IPR015422">
    <property type="entry name" value="PyrdxlP-dep_Trfase_small"/>
</dbReference>
<evidence type="ECO:0000256" key="5">
    <source>
        <dbReference type="ARBA" id="ARBA00022605"/>
    </source>
</evidence>